<keyword evidence="3" id="KW-1185">Reference proteome</keyword>
<evidence type="ECO:0000313" key="2">
    <source>
        <dbReference type="EMBL" id="MBO1321903.1"/>
    </source>
</evidence>
<sequence>MSLGPLLLLLTLFAICAAFCVGAVRHLSPTRDMDLRFYRMPGRKRIGGVLENMGITREPRAIEELPGVTVCWTVDKQSPHVKIENPDPEGLPLYGDLYQLVIESDSKSLTGLMLLPVGGLGDQGFLMPGTSFDQQYQWVTANPAQVALFHPRLRGVLLHLYPLEIRENTWFFPINKYLASYGSAEDLDRELRAVLDPLTELHESLTRRPETFAELWVMTALDPDPLFRATAAAAALDAFFEGQDNNQTLEDLDVAVRWRRWRELMGLPHAELPEPADTDGFALFWEPLPALLASLTASYEPYARGERPGTTPEARRSRLAQNTWAACDLHGDALMLAGVFFPEWVAAKPPAAFSDTYSPHAAELADLFLDLLDETHQAAYASVLLGNDALRSPLLEIGFSNEPARFALLRPLARATSDVQFQLDVLRFLAEQMDPGLMSLLRDLLPAMAEAPMNLEKKTALIIALLRLIAEAGLLEDLDLVEQCRPHCMTGAADRVAAHAVAAISERAGLPVAGLISPVAAETPQGTLSRADTVPGELEQVSGDTADHNH</sequence>
<protein>
    <submittedName>
        <fullName evidence="2">Uncharacterized protein</fullName>
    </submittedName>
</protein>
<gene>
    <name evidence="2" type="ORF">J3U88_25710</name>
</gene>
<comment type="caution">
    <text evidence="2">The sequence shown here is derived from an EMBL/GenBank/DDBJ whole genome shotgun (WGS) entry which is preliminary data.</text>
</comment>
<evidence type="ECO:0000256" key="1">
    <source>
        <dbReference type="SAM" id="MobiDB-lite"/>
    </source>
</evidence>
<name>A0A8J7U4X0_9BACT</name>
<evidence type="ECO:0000313" key="3">
    <source>
        <dbReference type="Proteomes" id="UP000664417"/>
    </source>
</evidence>
<feature type="region of interest" description="Disordered" evidence="1">
    <location>
        <begin position="526"/>
        <end position="550"/>
    </location>
</feature>
<dbReference type="EMBL" id="JAFREP010000029">
    <property type="protein sequence ID" value="MBO1321903.1"/>
    <property type="molecule type" value="Genomic_DNA"/>
</dbReference>
<reference evidence="2" key="1">
    <citation type="submission" date="2021-03" db="EMBL/GenBank/DDBJ databases">
        <authorList>
            <person name="Wang G."/>
        </authorList>
    </citation>
    <scope>NUCLEOTIDE SEQUENCE</scope>
    <source>
        <strain evidence="2">KCTC 12899</strain>
    </source>
</reference>
<organism evidence="2 3">
    <name type="scientific">Acanthopleuribacter pedis</name>
    <dbReference type="NCBI Taxonomy" id="442870"/>
    <lineage>
        <taxon>Bacteria</taxon>
        <taxon>Pseudomonadati</taxon>
        <taxon>Acidobacteriota</taxon>
        <taxon>Holophagae</taxon>
        <taxon>Acanthopleuribacterales</taxon>
        <taxon>Acanthopleuribacteraceae</taxon>
        <taxon>Acanthopleuribacter</taxon>
    </lineage>
</organism>
<dbReference type="RefSeq" id="WP_207861875.1">
    <property type="nucleotide sequence ID" value="NZ_JAFREP010000029.1"/>
</dbReference>
<proteinExistence type="predicted"/>
<dbReference type="Proteomes" id="UP000664417">
    <property type="component" value="Unassembled WGS sequence"/>
</dbReference>
<accession>A0A8J7U4X0</accession>
<dbReference type="AlphaFoldDB" id="A0A8J7U4X0"/>